<gene>
    <name evidence="6" type="ORF">DM01DRAFT_1380612</name>
</gene>
<keyword evidence="1 3" id="KW-0853">WD repeat</keyword>
<feature type="repeat" description="WD" evidence="3">
    <location>
        <begin position="314"/>
        <end position="348"/>
    </location>
</feature>
<dbReference type="Pfam" id="PF00400">
    <property type="entry name" value="WD40"/>
    <property type="match status" value="4"/>
</dbReference>
<dbReference type="SMART" id="SM00668">
    <property type="entry name" value="CTLH"/>
    <property type="match status" value="1"/>
</dbReference>
<dbReference type="SMART" id="SM00320">
    <property type="entry name" value="WD40"/>
    <property type="match status" value="7"/>
</dbReference>
<feature type="repeat" description="WD" evidence="3">
    <location>
        <begin position="481"/>
        <end position="512"/>
    </location>
</feature>
<dbReference type="InterPro" id="IPR020472">
    <property type="entry name" value="WD40_PAC1"/>
</dbReference>
<keyword evidence="7" id="KW-1185">Reference proteome</keyword>
<dbReference type="Pfam" id="PF21889">
    <property type="entry name" value="TPR1-like_2nd"/>
    <property type="match status" value="1"/>
</dbReference>
<evidence type="ECO:0000256" key="4">
    <source>
        <dbReference type="SAM" id="MobiDB-lite"/>
    </source>
</evidence>
<evidence type="ECO:0000256" key="2">
    <source>
        <dbReference type="ARBA" id="ARBA00022737"/>
    </source>
</evidence>
<comment type="caution">
    <text evidence="6">The sequence shown here is derived from an EMBL/GenBank/DDBJ whole genome shotgun (WGS) entry which is preliminary data.</text>
</comment>
<evidence type="ECO:0000256" key="3">
    <source>
        <dbReference type="PROSITE-ProRule" id="PRU00221"/>
    </source>
</evidence>
<dbReference type="PROSITE" id="PS50294">
    <property type="entry name" value="WD_REPEATS_REGION"/>
    <property type="match status" value="3"/>
</dbReference>
<dbReference type="InterPro" id="IPR006595">
    <property type="entry name" value="CTLH_C"/>
</dbReference>
<dbReference type="Pfam" id="PF23627">
    <property type="entry name" value="LisH_WDR26"/>
    <property type="match status" value="1"/>
</dbReference>
<dbReference type="InterPro" id="IPR019775">
    <property type="entry name" value="WD40_repeat_CS"/>
</dbReference>
<evidence type="ECO:0000313" key="6">
    <source>
        <dbReference type="EMBL" id="ORX61802.1"/>
    </source>
</evidence>
<proteinExistence type="predicted"/>
<evidence type="ECO:0000256" key="1">
    <source>
        <dbReference type="ARBA" id="ARBA00022574"/>
    </source>
</evidence>
<feature type="domain" description="CTLH" evidence="5">
    <location>
        <begin position="59"/>
        <end position="117"/>
    </location>
</feature>
<organism evidence="6 7">
    <name type="scientific">Hesseltinella vesiculosa</name>
    <dbReference type="NCBI Taxonomy" id="101127"/>
    <lineage>
        <taxon>Eukaryota</taxon>
        <taxon>Fungi</taxon>
        <taxon>Fungi incertae sedis</taxon>
        <taxon>Mucoromycota</taxon>
        <taxon>Mucoromycotina</taxon>
        <taxon>Mucoromycetes</taxon>
        <taxon>Mucorales</taxon>
        <taxon>Cunninghamellaceae</taxon>
        <taxon>Hesseltinella</taxon>
    </lineage>
</organism>
<keyword evidence="2" id="KW-0677">Repeat</keyword>
<evidence type="ECO:0000313" key="7">
    <source>
        <dbReference type="Proteomes" id="UP000242146"/>
    </source>
</evidence>
<dbReference type="InterPro" id="IPR001680">
    <property type="entry name" value="WD40_rpt"/>
</dbReference>
<dbReference type="PANTHER" id="PTHR22838:SF0">
    <property type="entry name" value="WD REPEAT-CONTAINING PROTEIN 26"/>
    <property type="match status" value="1"/>
</dbReference>
<dbReference type="AlphaFoldDB" id="A0A1X2GUV1"/>
<feature type="region of interest" description="Disordered" evidence="4">
    <location>
        <begin position="1"/>
        <end position="23"/>
    </location>
</feature>
<dbReference type="InterPro" id="IPR051350">
    <property type="entry name" value="WD_repeat-ST_regulator"/>
</dbReference>
<dbReference type="PANTHER" id="PTHR22838">
    <property type="entry name" value="WD REPEAT PROTEIN 26-RELATED"/>
    <property type="match status" value="1"/>
</dbReference>
<dbReference type="EMBL" id="MCGT01000003">
    <property type="protein sequence ID" value="ORX61802.1"/>
    <property type="molecule type" value="Genomic_DNA"/>
</dbReference>
<dbReference type="InterPro" id="IPR054080">
    <property type="entry name" value="TPR1-like_2nd"/>
</dbReference>
<protein>
    <submittedName>
        <fullName evidence="6">WD40 repeat-like protein</fullName>
    </submittedName>
</protein>
<dbReference type="InterPro" id="IPR015943">
    <property type="entry name" value="WD40/YVTN_repeat-like_dom_sf"/>
</dbReference>
<dbReference type="CDD" id="cd00200">
    <property type="entry name" value="WD40"/>
    <property type="match status" value="1"/>
</dbReference>
<dbReference type="Gene3D" id="2.130.10.10">
    <property type="entry name" value="YVTN repeat-like/Quinoprotein amine dehydrogenase"/>
    <property type="match status" value="2"/>
</dbReference>
<reference evidence="6 7" key="1">
    <citation type="submission" date="2016-07" db="EMBL/GenBank/DDBJ databases">
        <title>Pervasive Adenine N6-methylation of Active Genes in Fungi.</title>
        <authorList>
            <consortium name="DOE Joint Genome Institute"/>
            <person name="Mondo S.J."/>
            <person name="Dannebaum R.O."/>
            <person name="Kuo R.C."/>
            <person name="Labutti K."/>
            <person name="Haridas S."/>
            <person name="Kuo A."/>
            <person name="Salamov A."/>
            <person name="Ahrendt S.R."/>
            <person name="Lipzen A."/>
            <person name="Sullivan W."/>
            <person name="Andreopoulos W.B."/>
            <person name="Clum A."/>
            <person name="Lindquist E."/>
            <person name="Daum C."/>
            <person name="Ramamoorthy G.K."/>
            <person name="Gryganskyi A."/>
            <person name="Culley D."/>
            <person name="Magnuson J.K."/>
            <person name="James T.Y."/>
            <person name="O'Malley M.A."/>
            <person name="Stajich J.E."/>
            <person name="Spatafora J.W."/>
            <person name="Visel A."/>
            <person name="Grigoriev I.V."/>
        </authorList>
    </citation>
    <scope>NUCLEOTIDE SEQUENCE [LARGE SCALE GENOMIC DNA]</scope>
    <source>
        <strain evidence="6 7">NRRL 3301</strain>
    </source>
</reference>
<evidence type="ECO:0000259" key="5">
    <source>
        <dbReference type="PROSITE" id="PS50897"/>
    </source>
</evidence>
<accession>A0A1X2GUV1</accession>
<dbReference type="OrthoDB" id="972532at2759"/>
<dbReference type="Proteomes" id="UP000242146">
    <property type="component" value="Unassembled WGS sequence"/>
</dbReference>
<sequence length="525" mass="60034">MQITTKNDDASPSPPPDSHLSPDGMHHKDVVRLFLQSLFDMGYDNAAIQLEQDSGITLETPKVAEFRQVVLMGQWSKCEAMLPQLCLEDQPEVLQQAKFLIRQHKFIELLQDRKLMKALSVLRNELSCLGNTDKLHELSSLMLCSSADEVMRRIHLDKSIADTRDQLLVHLQHCVDPAIMIPQNRLSTLIHHAYEWQKHQCAYHNDSKHFSLFSDHMCDRHELPTRTIAILSGHSDEVWHVAYSHSGRYLASASSDQTCIIWDMQTLQRMKRLHCPTDASFCGWSPDDSKIVVCGHGGMFITWDPFKGTLLQEFEGHTDDVACCVWLPDGRHLISGSRDNTIRLWNMDGEVVTQMKEERVVDMAFNGDQLIVITFQKKISVYNLQGLQFYKAFDIAEQYRMTSLRVSQDGRLALVNLEDQSIHLWDLSSQWLLRRYQGHEQRKFAIRSSFGGAQDTFIISGSEDHRVYIWSKDHGSLLAVLEGHDDTVNSIAWSPSNTMFASASDDHTIRIWGRAQKPMESLSSQ</sequence>
<dbReference type="PROSITE" id="PS50082">
    <property type="entry name" value="WD_REPEATS_2"/>
    <property type="match status" value="3"/>
</dbReference>
<dbReference type="STRING" id="101127.A0A1X2GUV1"/>
<dbReference type="PRINTS" id="PR00320">
    <property type="entry name" value="GPROTEINBRPT"/>
</dbReference>
<dbReference type="PROSITE" id="PS50897">
    <property type="entry name" value="CTLH"/>
    <property type="match status" value="1"/>
</dbReference>
<dbReference type="InterPro" id="IPR036322">
    <property type="entry name" value="WD40_repeat_dom_sf"/>
</dbReference>
<feature type="repeat" description="WD" evidence="3">
    <location>
        <begin position="231"/>
        <end position="272"/>
    </location>
</feature>
<name>A0A1X2GUV1_9FUNG</name>
<dbReference type="SUPFAM" id="SSF50978">
    <property type="entry name" value="WD40 repeat-like"/>
    <property type="match status" value="1"/>
</dbReference>
<dbReference type="PROSITE" id="PS00678">
    <property type="entry name" value="WD_REPEATS_1"/>
    <property type="match status" value="2"/>
</dbReference>